<evidence type="ECO:0000256" key="1">
    <source>
        <dbReference type="SAM" id="MobiDB-lite"/>
    </source>
</evidence>
<protein>
    <submittedName>
        <fullName evidence="2">Uncharacterized protein</fullName>
    </submittedName>
</protein>
<feature type="non-terminal residue" evidence="2">
    <location>
        <position position="1"/>
    </location>
</feature>
<sequence length="42" mass="4640">DTGTPVPTLHLQRPDGTTLTANNTHIEKLTNDQSRSEAERSH</sequence>
<gene>
    <name evidence="2" type="ORF">SAMN04487819_1381</name>
</gene>
<dbReference type="Proteomes" id="UP000198716">
    <property type="component" value="Unassembled WGS sequence"/>
</dbReference>
<feature type="compositionally biased region" description="Basic and acidic residues" evidence="1">
    <location>
        <begin position="25"/>
        <end position="42"/>
    </location>
</feature>
<evidence type="ECO:0000313" key="2">
    <source>
        <dbReference type="EMBL" id="SFE71000.1"/>
    </source>
</evidence>
<organism evidence="2 3">
    <name type="scientific">Actinopolyspora alba</name>
    <dbReference type="NCBI Taxonomy" id="673379"/>
    <lineage>
        <taxon>Bacteria</taxon>
        <taxon>Bacillati</taxon>
        <taxon>Actinomycetota</taxon>
        <taxon>Actinomycetes</taxon>
        <taxon>Actinopolysporales</taxon>
        <taxon>Actinopolysporaceae</taxon>
        <taxon>Actinopolyspora</taxon>
        <taxon>Actinopolyspora alba group</taxon>
    </lineage>
</organism>
<dbReference type="EMBL" id="FOMZ01000038">
    <property type="protein sequence ID" value="SFE71000.1"/>
    <property type="molecule type" value="Genomic_DNA"/>
</dbReference>
<feature type="compositionally biased region" description="Polar residues" evidence="1">
    <location>
        <begin position="15"/>
        <end position="24"/>
    </location>
</feature>
<accession>A0A1I2CTE0</accession>
<name>A0A1I2CTE0_9ACTN</name>
<reference evidence="3" key="1">
    <citation type="submission" date="2016-10" db="EMBL/GenBank/DDBJ databases">
        <authorList>
            <person name="Varghese N."/>
            <person name="Submissions S."/>
        </authorList>
    </citation>
    <scope>NUCLEOTIDE SEQUENCE [LARGE SCALE GENOMIC DNA]</scope>
    <source>
        <strain evidence="3">DSM 45004</strain>
    </source>
</reference>
<proteinExistence type="predicted"/>
<evidence type="ECO:0000313" key="3">
    <source>
        <dbReference type="Proteomes" id="UP000198716"/>
    </source>
</evidence>
<feature type="region of interest" description="Disordered" evidence="1">
    <location>
        <begin position="1"/>
        <end position="42"/>
    </location>
</feature>
<keyword evidence="3" id="KW-1185">Reference proteome</keyword>
<dbReference type="AlphaFoldDB" id="A0A1I2CTE0"/>